<dbReference type="GO" id="GO:0016787">
    <property type="term" value="F:hydrolase activity"/>
    <property type="evidence" value="ECO:0007669"/>
    <property type="project" value="UniProtKB-KW"/>
</dbReference>
<comment type="cofactor">
    <cofactor evidence="1">
        <name>Mg(2+)</name>
        <dbReference type="ChEBI" id="CHEBI:18420"/>
    </cofactor>
</comment>
<dbReference type="AlphaFoldDB" id="F2JJE4"/>
<dbReference type="Gene3D" id="3.90.79.10">
    <property type="entry name" value="Nucleoside Triphosphate Pyrophosphohydrolase"/>
    <property type="match status" value="1"/>
</dbReference>
<accession>F2JJE4</accession>
<dbReference type="Proteomes" id="UP000008467">
    <property type="component" value="Chromosome"/>
</dbReference>
<sequence>MIIDEILGIQKIKNRNIKITTRQAVRAIVLKDNKILMVHTNKGDYKFPGGGIKRQESHEEALRREVIEETGYIIEGMGERAGIIVQRNPNQFDTSGIFEMTSYYYFCDVKTNKTKQHLDKYEEEQEFEPRWIELDEVIAKNEAILTQKGTQINPWVYRETLALRRLKESGVVPEY</sequence>
<dbReference type="EMBL" id="CP002582">
    <property type="protein sequence ID" value="ADZ85539.1"/>
    <property type="molecule type" value="Genomic_DNA"/>
</dbReference>
<gene>
    <name evidence="4" type="ordered locus">Clole_3859</name>
</gene>
<proteinExistence type="predicted"/>
<evidence type="ECO:0000256" key="1">
    <source>
        <dbReference type="ARBA" id="ARBA00001946"/>
    </source>
</evidence>
<name>F2JJE4_CELLD</name>
<evidence type="ECO:0000259" key="3">
    <source>
        <dbReference type="PROSITE" id="PS51462"/>
    </source>
</evidence>
<protein>
    <submittedName>
        <fullName evidence="4">NUDIX hydrolase</fullName>
    </submittedName>
</protein>
<dbReference type="PANTHER" id="PTHR43046:SF15">
    <property type="entry name" value="MUTT_NUDIX FAMILY PROTEIN"/>
    <property type="match status" value="1"/>
</dbReference>
<dbReference type="STRING" id="642492.Clole_3859"/>
<dbReference type="PROSITE" id="PS00893">
    <property type="entry name" value="NUDIX_BOX"/>
    <property type="match status" value="1"/>
</dbReference>
<evidence type="ECO:0000256" key="2">
    <source>
        <dbReference type="ARBA" id="ARBA00022801"/>
    </source>
</evidence>
<dbReference type="HOGENOM" id="CLU_106692_2_0_9"/>
<dbReference type="Pfam" id="PF00293">
    <property type="entry name" value="NUDIX"/>
    <property type="match status" value="1"/>
</dbReference>
<reference evidence="4 5" key="1">
    <citation type="journal article" date="2011" name="J. Bacteriol.">
        <title>Complete genome sequence of the cellulose-degrading bacterium Cellulosilyticum lentocellum.</title>
        <authorList>
            <consortium name="US DOE Joint Genome Institute"/>
            <person name="Miller D.A."/>
            <person name="Suen G."/>
            <person name="Bruce D."/>
            <person name="Copeland A."/>
            <person name="Cheng J.F."/>
            <person name="Detter C."/>
            <person name="Goodwin L.A."/>
            <person name="Han C.S."/>
            <person name="Hauser L.J."/>
            <person name="Land M.L."/>
            <person name="Lapidus A."/>
            <person name="Lucas S."/>
            <person name="Meincke L."/>
            <person name="Pitluck S."/>
            <person name="Tapia R."/>
            <person name="Teshima H."/>
            <person name="Woyke T."/>
            <person name="Fox B.G."/>
            <person name="Angert E.R."/>
            <person name="Currie C.R."/>
        </authorList>
    </citation>
    <scope>NUCLEOTIDE SEQUENCE [LARGE SCALE GENOMIC DNA]</scope>
    <source>
        <strain evidence="5">ATCC 49066 / DSM 5427 / NCIMB 11756 / RHM5</strain>
    </source>
</reference>
<feature type="domain" description="Nudix hydrolase" evidence="3">
    <location>
        <begin position="20"/>
        <end position="158"/>
    </location>
</feature>
<evidence type="ECO:0000313" key="4">
    <source>
        <dbReference type="EMBL" id="ADZ85539.1"/>
    </source>
</evidence>
<dbReference type="InterPro" id="IPR000086">
    <property type="entry name" value="NUDIX_hydrolase_dom"/>
</dbReference>
<dbReference type="eggNOG" id="COG1051">
    <property type="taxonomic scope" value="Bacteria"/>
</dbReference>
<organism evidence="4 5">
    <name type="scientific">Cellulosilyticum lentocellum (strain ATCC 49066 / DSM 5427 / NCIMB 11756 / RHM5)</name>
    <name type="common">Clostridium lentocellum</name>
    <dbReference type="NCBI Taxonomy" id="642492"/>
    <lineage>
        <taxon>Bacteria</taxon>
        <taxon>Bacillati</taxon>
        <taxon>Bacillota</taxon>
        <taxon>Clostridia</taxon>
        <taxon>Lachnospirales</taxon>
        <taxon>Cellulosilyticaceae</taxon>
        <taxon>Cellulosilyticum</taxon>
    </lineage>
</organism>
<dbReference type="PANTHER" id="PTHR43046">
    <property type="entry name" value="GDP-MANNOSE MANNOSYL HYDROLASE"/>
    <property type="match status" value="1"/>
</dbReference>
<dbReference type="KEGG" id="cle:Clole_3859"/>
<dbReference type="InterPro" id="IPR020084">
    <property type="entry name" value="NUDIX_hydrolase_CS"/>
</dbReference>
<dbReference type="InterPro" id="IPR015797">
    <property type="entry name" value="NUDIX_hydrolase-like_dom_sf"/>
</dbReference>
<dbReference type="RefSeq" id="WP_013658813.1">
    <property type="nucleotide sequence ID" value="NC_015275.1"/>
</dbReference>
<keyword evidence="2 4" id="KW-0378">Hydrolase</keyword>
<keyword evidence="5" id="KW-1185">Reference proteome</keyword>
<dbReference type="SUPFAM" id="SSF55811">
    <property type="entry name" value="Nudix"/>
    <property type="match status" value="1"/>
</dbReference>
<dbReference type="PROSITE" id="PS51462">
    <property type="entry name" value="NUDIX"/>
    <property type="match status" value="1"/>
</dbReference>
<evidence type="ECO:0000313" key="5">
    <source>
        <dbReference type="Proteomes" id="UP000008467"/>
    </source>
</evidence>